<keyword evidence="2" id="KW-1185">Reference proteome</keyword>
<dbReference type="Proteomes" id="UP000279236">
    <property type="component" value="Unassembled WGS sequence"/>
</dbReference>
<dbReference type="GeneID" id="39590960"/>
<dbReference type="EMBL" id="RSCE01000003">
    <property type="protein sequence ID" value="RSH84881.1"/>
    <property type="molecule type" value="Genomic_DNA"/>
</dbReference>
<reference evidence="1 2" key="1">
    <citation type="submission" date="2018-11" db="EMBL/GenBank/DDBJ databases">
        <title>Genome sequence of Apiotrichum porosum DSM 27194.</title>
        <authorList>
            <person name="Aliyu H."/>
            <person name="Gorte O."/>
            <person name="Ochsenreither K."/>
        </authorList>
    </citation>
    <scope>NUCLEOTIDE SEQUENCE [LARGE SCALE GENOMIC DNA]</scope>
    <source>
        <strain evidence="1 2">DSM 27194</strain>
    </source>
</reference>
<accession>A0A427Y1C3</accession>
<evidence type="ECO:0000313" key="1">
    <source>
        <dbReference type="EMBL" id="RSH84881.1"/>
    </source>
</evidence>
<organism evidence="1 2">
    <name type="scientific">Apiotrichum porosum</name>
    <dbReference type="NCBI Taxonomy" id="105984"/>
    <lineage>
        <taxon>Eukaryota</taxon>
        <taxon>Fungi</taxon>
        <taxon>Dikarya</taxon>
        <taxon>Basidiomycota</taxon>
        <taxon>Agaricomycotina</taxon>
        <taxon>Tremellomycetes</taxon>
        <taxon>Trichosporonales</taxon>
        <taxon>Trichosporonaceae</taxon>
        <taxon>Apiotrichum</taxon>
    </lineage>
</organism>
<proteinExistence type="predicted"/>
<protein>
    <submittedName>
        <fullName evidence="1">Uncharacterized protein</fullName>
    </submittedName>
</protein>
<dbReference type="AlphaFoldDB" id="A0A427Y1C3"/>
<name>A0A427Y1C3_9TREE</name>
<evidence type="ECO:0000313" key="2">
    <source>
        <dbReference type="Proteomes" id="UP000279236"/>
    </source>
</evidence>
<sequence>MTAAASERCDATAKRSGHSPPPLVVIDHTAFPCIMDSIISHTGWDGWVVLRQTSRAFRDRMDALLCHHVVLQDRLYGPEDAVFYRPGTIKQQQQLVPCLCLERPCIGRSLSLVGQHTRIVDDRTMFAVGVQNNKNLSHNELFSGVRVLRFEPHCGACLQDFDAPKIVNWRHFPSTHTIDDLRYPQNKYPYADTARHLVFHVDYEASSAFILRFPFIDDWDGLEEVVVVYTKKPKPPPPPHQGGYPVLTTRRPTGRAGPDAELGFIMHTLGMEREQERPIPDNVTLTLVGLEDLLDTNGLATRAEKDNKTHPHDVIRARIQRRFNLYSYYTPRVRKLLGEINFMSHEDYIRKIGRDEYELETREFTQASPLAGATE</sequence>
<comment type="caution">
    <text evidence="1">The sequence shown here is derived from an EMBL/GenBank/DDBJ whole genome shotgun (WGS) entry which is preliminary data.</text>
</comment>
<dbReference type="RefSeq" id="XP_028478329.1">
    <property type="nucleotide sequence ID" value="XM_028621877.1"/>
</dbReference>
<gene>
    <name evidence="1" type="ORF">EHS24_006417</name>
</gene>